<dbReference type="PRINTS" id="PR02050">
    <property type="entry name" value="B14GALTRFASE"/>
</dbReference>
<gene>
    <name evidence="15" type="primary">LOC113506132</name>
</gene>
<comment type="similarity">
    <text evidence="3">Belongs to the glycosyltransferase 7 family.</text>
</comment>
<dbReference type="AlphaFoldDB" id="A0A7E5WVC2"/>
<evidence type="ECO:0000256" key="8">
    <source>
        <dbReference type="ARBA" id="ARBA00022989"/>
    </source>
</evidence>
<keyword evidence="5" id="KW-0808">Transferase</keyword>
<evidence type="ECO:0000259" key="12">
    <source>
        <dbReference type="Pfam" id="PF02709"/>
    </source>
</evidence>
<evidence type="ECO:0000256" key="7">
    <source>
        <dbReference type="ARBA" id="ARBA00022968"/>
    </source>
</evidence>
<keyword evidence="8 11" id="KW-1133">Transmembrane helix</keyword>
<evidence type="ECO:0000256" key="10">
    <source>
        <dbReference type="ARBA" id="ARBA00023180"/>
    </source>
</evidence>
<sequence>MIDYKEKDKRPRSSDDCGFDCFHKIHECTPEESLGNFVRCSRYTHRRWLLLLSVLFMVEWYYLYNYSEYRKDLESNIYKLGYANASTNNHNVPGEADLVYKYSLKNSSEILMDYKHEYNSSYYWFMSMKHLFKNIGEEETRRYSEGVPSCQLNESSLGPILVDKSIPDLKWVEDRNTDVSPGGYYAPVDCRASHRVAIIVPYRNRKMNLAVLLRYLHPFLKKQLLEYRIFVIEQYGIEQFNKGTLYNIAFLESQRFGSWDCLIFHDVDLIPEDERISYTCMKYPTHMSPSVESQNYNLAYETLFGGVTSLMPDQYIAVNGYSNFYWSWGAEDDDMYIRLQSAKLPMLRYNSTIARFATLPHERNRAGKDRYFFLDYSKLRYQVEGLRSTKYKLLSVVKRKLYTHILADVNPIRMKIAMKSIMRQLAKLFEWERRNSLHECLDSSKEPRRRKDVRRKWKAWITMLLFTSGVYYIYTHRADLFPDLFERDLPVIAEVVANTEAYTKAAKVLRPSNAVDTIESYDPKTLEYPDEAIKYKNESLGFEAEARTEAQNMPTCRLKEPLGKVHINKTSVNYTDENIHPQVKKGGYYRPLDCKPKHRVGIIVPYRNRLHNLGIFLYNIHPFLINQKLEYQIFVIEQQDKGLFNKGRLLNAGFQEMMKFNSFHCVIFHDLDLLPLNASILYTCPMLPRHLCAKVDDTVLRREYNMTFKFKSIFGGVVAMTVEQFQRANGYSNLYFGWGGEDNDMFWRLRAAGYPIVRYSKKVGVYEVLPHDREPENLFRFHLLSRAMERYKTDGLGDSEYYVITTKFYHLCTYMLVDINPRGDNITEINNKWANTSVNTVNYKQ</sequence>
<keyword evidence="9 11" id="KW-0472">Membrane</keyword>
<reference evidence="15" key="1">
    <citation type="submission" date="2025-08" db="UniProtKB">
        <authorList>
            <consortium name="RefSeq"/>
        </authorList>
    </citation>
    <scope>IDENTIFICATION</scope>
</reference>
<evidence type="ECO:0000256" key="9">
    <source>
        <dbReference type="ARBA" id="ARBA00023136"/>
    </source>
</evidence>
<keyword evidence="6 11" id="KW-0812">Transmembrane</keyword>
<dbReference type="GO" id="GO:0033842">
    <property type="term" value="F:N-acetyl-beta-glucosaminyl-derivative 4-beta-N-acetylgalactosaminyltransferase activity"/>
    <property type="evidence" value="ECO:0007669"/>
    <property type="project" value="TreeGrafter"/>
</dbReference>
<feature type="domain" description="Galactosyltransferase N-terminal" evidence="13">
    <location>
        <begin position="156"/>
        <end position="280"/>
    </location>
</feature>
<dbReference type="InterPro" id="IPR027995">
    <property type="entry name" value="Galactosyl_T_N"/>
</dbReference>
<dbReference type="Proteomes" id="UP000322000">
    <property type="component" value="Chromosome 1"/>
</dbReference>
<evidence type="ECO:0000256" key="6">
    <source>
        <dbReference type="ARBA" id="ARBA00022692"/>
    </source>
</evidence>
<dbReference type="PANTHER" id="PTHR19300">
    <property type="entry name" value="BETA-1,4-GALACTOSYLTRANSFERASE"/>
    <property type="match status" value="1"/>
</dbReference>
<comment type="subcellular location">
    <subcellularLocation>
        <location evidence="1">Membrane</location>
        <topology evidence="1">Single-pass type II membrane protein</topology>
    </subcellularLocation>
</comment>
<dbReference type="GeneID" id="113506132"/>
<dbReference type="RefSeq" id="XP_026744785.1">
    <property type="nucleotide sequence ID" value="XM_026888984.1"/>
</dbReference>
<dbReference type="GO" id="GO:0005975">
    <property type="term" value="P:carbohydrate metabolic process"/>
    <property type="evidence" value="ECO:0007669"/>
    <property type="project" value="InterPro"/>
</dbReference>
<feature type="domain" description="Galactosyltransferase C-terminal" evidence="12">
    <location>
        <begin position="703"/>
        <end position="771"/>
    </location>
</feature>
<dbReference type="Pfam" id="PF02709">
    <property type="entry name" value="Glyco_transf_7C"/>
    <property type="match status" value="2"/>
</dbReference>
<evidence type="ECO:0000256" key="2">
    <source>
        <dbReference type="ARBA" id="ARBA00004922"/>
    </source>
</evidence>
<organism evidence="14 15">
    <name type="scientific">Trichoplusia ni</name>
    <name type="common">Cabbage looper</name>
    <dbReference type="NCBI Taxonomy" id="7111"/>
    <lineage>
        <taxon>Eukaryota</taxon>
        <taxon>Metazoa</taxon>
        <taxon>Ecdysozoa</taxon>
        <taxon>Arthropoda</taxon>
        <taxon>Hexapoda</taxon>
        <taxon>Insecta</taxon>
        <taxon>Pterygota</taxon>
        <taxon>Neoptera</taxon>
        <taxon>Endopterygota</taxon>
        <taxon>Lepidoptera</taxon>
        <taxon>Glossata</taxon>
        <taxon>Ditrysia</taxon>
        <taxon>Noctuoidea</taxon>
        <taxon>Noctuidae</taxon>
        <taxon>Plusiinae</taxon>
        <taxon>Trichoplusia</taxon>
    </lineage>
</organism>
<evidence type="ECO:0000313" key="15">
    <source>
        <dbReference type="RefSeq" id="XP_026744785.1"/>
    </source>
</evidence>
<dbReference type="GO" id="GO:0005794">
    <property type="term" value="C:Golgi apparatus"/>
    <property type="evidence" value="ECO:0007669"/>
    <property type="project" value="TreeGrafter"/>
</dbReference>
<keyword evidence="10" id="KW-0325">Glycoprotein</keyword>
<evidence type="ECO:0000256" key="11">
    <source>
        <dbReference type="SAM" id="Phobius"/>
    </source>
</evidence>
<accession>A0A7E5WVC2</accession>
<feature type="transmembrane region" description="Helical" evidence="11">
    <location>
        <begin position="48"/>
        <end position="64"/>
    </location>
</feature>
<evidence type="ECO:0000256" key="4">
    <source>
        <dbReference type="ARBA" id="ARBA00022676"/>
    </source>
</evidence>
<feature type="domain" description="Galactosyltransferase C-terminal" evidence="12">
    <location>
        <begin position="286"/>
        <end position="362"/>
    </location>
</feature>
<dbReference type="Pfam" id="PF13733">
    <property type="entry name" value="Glyco_transf_7N"/>
    <property type="match status" value="2"/>
</dbReference>
<comment type="pathway">
    <text evidence="2">Protein modification; protein glycosylation.</text>
</comment>
<dbReference type="GO" id="GO:0016020">
    <property type="term" value="C:membrane"/>
    <property type="evidence" value="ECO:0007669"/>
    <property type="project" value="UniProtKB-SubCell"/>
</dbReference>
<evidence type="ECO:0000256" key="1">
    <source>
        <dbReference type="ARBA" id="ARBA00004606"/>
    </source>
</evidence>
<keyword evidence="7" id="KW-0735">Signal-anchor</keyword>
<proteinExistence type="inferred from homology"/>
<dbReference type="InterPro" id="IPR027791">
    <property type="entry name" value="Galactosyl_T_C"/>
</dbReference>
<feature type="domain" description="Galactosyltransferase N-terminal" evidence="13">
    <location>
        <begin position="564"/>
        <end position="685"/>
    </location>
</feature>
<dbReference type="InterPro" id="IPR029044">
    <property type="entry name" value="Nucleotide-diphossugar_trans"/>
</dbReference>
<dbReference type="GO" id="GO:0006688">
    <property type="term" value="P:glycosphingolipid biosynthetic process"/>
    <property type="evidence" value="ECO:0007669"/>
    <property type="project" value="TreeGrafter"/>
</dbReference>
<dbReference type="KEGG" id="tnl:113506132"/>
<dbReference type="GO" id="GO:0008378">
    <property type="term" value="F:galactosyltransferase activity"/>
    <property type="evidence" value="ECO:0007669"/>
    <property type="project" value="TreeGrafter"/>
</dbReference>
<dbReference type="InParanoid" id="A0A7E5WVC2"/>
<dbReference type="OrthoDB" id="10038994at2759"/>
<dbReference type="InterPro" id="IPR003859">
    <property type="entry name" value="Galactosyl_T"/>
</dbReference>
<dbReference type="CDD" id="cd00899">
    <property type="entry name" value="b4GalT"/>
    <property type="match status" value="1"/>
</dbReference>
<evidence type="ECO:0000256" key="5">
    <source>
        <dbReference type="ARBA" id="ARBA00022679"/>
    </source>
</evidence>
<name>A0A7E5WVC2_TRINI</name>
<evidence type="ECO:0000259" key="13">
    <source>
        <dbReference type="Pfam" id="PF13733"/>
    </source>
</evidence>
<dbReference type="UniPathway" id="UPA00378"/>
<dbReference type="SUPFAM" id="SSF53448">
    <property type="entry name" value="Nucleotide-diphospho-sugar transferases"/>
    <property type="match status" value="2"/>
</dbReference>
<dbReference type="PANTHER" id="PTHR19300:SF57">
    <property type="entry name" value="BETA-1,4-N-ACETYLGALACTOSAMINYLTRANSFERASE"/>
    <property type="match status" value="1"/>
</dbReference>
<dbReference type="Gene3D" id="3.90.550.10">
    <property type="entry name" value="Spore Coat Polysaccharide Biosynthesis Protein SpsA, Chain A"/>
    <property type="match status" value="2"/>
</dbReference>
<evidence type="ECO:0000313" key="14">
    <source>
        <dbReference type="Proteomes" id="UP000322000"/>
    </source>
</evidence>
<keyword evidence="4" id="KW-0328">Glycosyltransferase</keyword>
<keyword evidence="14" id="KW-1185">Reference proteome</keyword>
<protein>
    <submittedName>
        <fullName evidence="15">Uncharacterized protein LOC113506132</fullName>
    </submittedName>
</protein>
<evidence type="ECO:0000256" key="3">
    <source>
        <dbReference type="ARBA" id="ARBA00005735"/>
    </source>
</evidence>